<organism evidence="2">
    <name type="scientific">Eutreptiella gymnastica</name>
    <dbReference type="NCBI Taxonomy" id="73025"/>
    <lineage>
        <taxon>Eukaryota</taxon>
        <taxon>Discoba</taxon>
        <taxon>Euglenozoa</taxon>
        <taxon>Euglenida</taxon>
        <taxon>Spirocuta</taxon>
        <taxon>Euglenophyceae</taxon>
        <taxon>Eutreptiales</taxon>
        <taxon>Eutreptiaceae</taxon>
        <taxon>Eutreptiella</taxon>
    </lineage>
</organism>
<dbReference type="EMBL" id="HBGA01045580">
    <property type="protein sequence ID" value="CAD9005567.1"/>
    <property type="molecule type" value="Transcribed_RNA"/>
</dbReference>
<evidence type="ECO:0000256" key="1">
    <source>
        <dbReference type="SAM" id="MobiDB-lite"/>
    </source>
</evidence>
<gene>
    <name evidence="2" type="ORF">EGYM00392_LOCUS16654</name>
    <name evidence="3" type="ORF">EGYM00392_LOCUS16655</name>
</gene>
<name>A0A6U7XQX5_9EUGL</name>
<reference evidence="2" key="1">
    <citation type="submission" date="2021-01" db="EMBL/GenBank/DDBJ databases">
        <authorList>
            <person name="Corre E."/>
            <person name="Pelletier E."/>
            <person name="Niang G."/>
            <person name="Scheremetjew M."/>
            <person name="Finn R."/>
            <person name="Kale V."/>
            <person name="Holt S."/>
            <person name="Cochrane G."/>
            <person name="Meng A."/>
            <person name="Brown T."/>
            <person name="Cohen L."/>
        </authorList>
    </citation>
    <scope>NUCLEOTIDE SEQUENCE</scope>
    <source>
        <strain evidence="2">NIES-381</strain>
    </source>
</reference>
<protein>
    <submittedName>
        <fullName evidence="2">Uncharacterized protein</fullName>
    </submittedName>
</protein>
<dbReference type="EMBL" id="HBGA01045579">
    <property type="protein sequence ID" value="CAD9005566.1"/>
    <property type="molecule type" value="Transcribed_RNA"/>
</dbReference>
<feature type="compositionally biased region" description="Low complexity" evidence="1">
    <location>
        <begin position="88"/>
        <end position="99"/>
    </location>
</feature>
<evidence type="ECO:0000313" key="3">
    <source>
        <dbReference type="EMBL" id="CAD9005567.1"/>
    </source>
</evidence>
<sequence length="144" mass="14940">MYILCRCGAHGDGGDMDSPHADGPGDVVNLAWDTHMRLPGHLLCVGLEAAKEQPAGSGSQPNGDVPCGACWGEYKVTRRPIDSPPHATPSSSTCPTSTRTRSHSAVANGGGDGAGPGHPPPNGAHAHSRNGCEEPTWATVFRRR</sequence>
<proteinExistence type="predicted"/>
<evidence type="ECO:0000313" key="2">
    <source>
        <dbReference type="EMBL" id="CAD9005566.1"/>
    </source>
</evidence>
<dbReference type="AlphaFoldDB" id="A0A6U7XQX5"/>
<accession>A0A6U7XQX5</accession>
<feature type="region of interest" description="Disordered" evidence="1">
    <location>
        <begin position="78"/>
        <end position="144"/>
    </location>
</feature>